<keyword evidence="2" id="KW-1185">Reference proteome</keyword>
<proteinExistence type="predicted"/>
<dbReference type="RefSeq" id="WP_108849933.1">
    <property type="nucleotide sequence ID" value="NZ_AP019697.1"/>
</dbReference>
<dbReference type="InterPro" id="IPR029069">
    <property type="entry name" value="HotDog_dom_sf"/>
</dbReference>
<dbReference type="GeneID" id="92715755"/>
<protein>
    <submittedName>
        <fullName evidence="1">Uncharacterized protein</fullName>
    </submittedName>
</protein>
<sequence length="166" mass="19073">MKDAVKAICRIWRPEWQGMLMGRLTYKKGNGENKAYEEIIRDGKLLRVAVRGRESGEFLELILSKPSAPKEGEKRPDEAAFWKSFSADEVRAYSKALGDHNEIHYTEKPVVSGFQIFESVMEEYPSDGMKISFHHPVFSGEEVYLMEKDQKIEGYTDQLCFVAVRS</sequence>
<dbReference type="OrthoDB" id="1938555at2"/>
<reference evidence="2" key="1">
    <citation type="submission" date="2019-05" db="EMBL/GenBank/DDBJ databases">
        <title>Complete genome sequencing of Dialister sp. strain 5BBH33.</title>
        <authorList>
            <person name="Sakamoto M."/>
            <person name="Murakami T."/>
            <person name="Mori H."/>
        </authorList>
    </citation>
    <scope>NUCLEOTIDE SEQUENCE [LARGE SCALE GENOMIC DNA]</scope>
    <source>
        <strain evidence="2">5BBH33</strain>
    </source>
</reference>
<evidence type="ECO:0000313" key="2">
    <source>
        <dbReference type="Proteomes" id="UP000320585"/>
    </source>
</evidence>
<name>A0A8D4UTS5_9FIRM</name>
<evidence type="ECO:0000313" key="1">
    <source>
        <dbReference type="EMBL" id="BBK24602.1"/>
    </source>
</evidence>
<gene>
    <name evidence="1" type="ORF">Dia5BBH33_05370</name>
</gene>
<dbReference type="KEGG" id="dho:Dia5BBH33_05370"/>
<organism evidence="1 2">
    <name type="scientific">Dialister hominis</name>
    <dbReference type="NCBI Taxonomy" id="2582419"/>
    <lineage>
        <taxon>Bacteria</taxon>
        <taxon>Bacillati</taxon>
        <taxon>Bacillota</taxon>
        <taxon>Negativicutes</taxon>
        <taxon>Veillonellales</taxon>
        <taxon>Veillonellaceae</taxon>
        <taxon>Dialister</taxon>
    </lineage>
</organism>
<dbReference type="SUPFAM" id="SSF54637">
    <property type="entry name" value="Thioesterase/thiol ester dehydrase-isomerase"/>
    <property type="match status" value="1"/>
</dbReference>
<dbReference type="EMBL" id="AP019697">
    <property type="protein sequence ID" value="BBK24602.1"/>
    <property type="molecule type" value="Genomic_DNA"/>
</dbReference>
<dbReference type="CDD" id="cd03441">
    <property type="entry name" value="R_hydratase_like"/>
    <property type="match status" value="1"/>
</dbReference>
<dbReference type="Proteomes" id="UP000320585">
    <property type="component" value="Chromosome"/>
</dbReference>
<accession>A0A8D4UTS5</accession>
<dbReference type="AlphaFoldDB" id="A0A8D4UTS5"/>